<organism evidence="1">
    <name type="scientific">Siphoviridae sp. ctnFV5</name>
    <dbReference type="NCBI Taxonomy" id="2823600"/>
    <lineage>
        <taxon>Viruses</taxon>
        <taxon>Duplodnaviria</taxon>
        <taxon>Heunggongvirae</taxon>
        <taxon>Uroviricota</taxon>
        <taxon>Caudoviricetes</taxon>
    </lineage>
</organism>
<evidence type="ECO:0000313" key="1">
    <source>
        <dbReference type="EMBL" id="DAD65699.1"/>
    </source>
</evidence>
<dbReference type="EMBL" id="BK014647">
    <property type="protein sequence ID" value="DAD65699.1"/>
    <property type="molecule type" value="Genomic_DNA"/>
</dbReference>
<accession>A0A8S5L6X3</accession>
<name>A0A8S5L6X3_9CAUD</name>
<dbReference type="PROSITE" id="PS51257">
    <property type="entry name" value="PROKAR_LIPOPROTEIN"/>
    <property type="match status" value="1"/>
</dbReference>
<protein>
    <submittedName>
        <fullName evidence="1">Protein involved in gliding motility</fullName>
    </submittedName>
</protein>
<sequence length="184" mass="21601">MKKILLFLILPIAFVACGKHEPKGIDFTPKMSLAPSPWLQGEWFFQSDKQVNEGDLIISNTDIRTRNGALSVKKEVEKMKSTGNPWFFQYQYFNENKFFYVIPTTEEYRNKKDFNGQPAEEYYIYYYKTIYTLNGNTLEVKKVPLNGGQNEAMPYVIDYKASDGTIKQKYFDYSGYTTVTYYYK</sequence>
<reference evidence="1" key="1">
    <citation type="journal article" date="2021" name="Proc. Natl. Acad. Sci. U.S.A.">
        <title>A Catalog of Tens of Thousands of Viruses from Human Metagenomes Reveals Hidden Associations with Chronic Diseases.</title>
        <authorList>
            <person name="Tisza M.J."/>
            <person name="Buck C.B."/>
        </authorList>
    </citation>
    <scope>NUCLEOTIDE SEQUENCE</scope>
    <source>
        <strain evidence="1">CtnFV5</strain>
    </source>
</reference>
<proteinExistence type="predicted"/>